<evidence type="ECO:0000256" key="1">
    <source>
        <dbReference type="SAM" id="MobiDB-lite"/>
    </source>
</evidence>
<dbReference type="Proteomes" id="UP000246991">
    <property type="component" value="Unassembled WGS sequence"/>
</dbReference>
<evidence type="ECO:0000313" key="2">
    <source>
        <dbReference type="EMBL" id="PWW73493.1"/>
    </source>
</evidence>
<dbReference type="AlphaFoldDB" id="A0A317SGE2"/>
<gene>
    <name evidence="2" type="ORF">C7212DRAFT_347325</name>
</gene>
<evidence type="ECO:0000313" key="3">
    <source>
        <dbReference type="Proteomes" id="UP000246991"/>
    </source>
</evidence>
<comment type="caution">
    <text evidence="2">The sequence shown here is derived from an EMBL/GenBank/DDBJ whole genome shotgun (WGS) entry which is preliminary data.</text>
</comment>
<protein>
    <submittedName>
        <fullName evidence="2">Uncharacterized protein</fullName>
    </submittedName>
</protein>
<accession>A0A317SGE2</accession>
<organism evidence="2 3">
    <name type="scientific">Tuber magnatum</name>
    <name type="common">white Piedmont truffle</name>
    <dbReference type="NCBI Taxonomy" id="42249"/>
    <lineage>
        <taxon>Eukaryota</taxon>
        <taxon>Fungi</taxon>
        <taxon>Dikarya</taxon>
        <taxon>Ascomycota</taxon>
        <taxon>Pezizomycotina</taxon>
        <taxon>Pezizomycetes</taxon>
        <taxon>Pezizales</taxon>
        <taxon>Tuberaceae</taxon>
        <taxon>Tuber</taxon>
    </lineage>
</organism>
<dbReference type="EMBL" id="PYWC01000079">
    <property type="protein sequence ID" value="PWW73493.1"/>
    <property type="molecule type" value="Genomic_DNA"/>
</dbReference>
<sequence length="194" mass="21776">MEKCEPFFLLLRNGHFSEDIVVGNFDTIREGGNLLLMALTPLEAQFNGSKSYGFAMYNYIKKPPQCESQNFQTKHSLLGFVLGLGWDSPISNVGTGPIAFVEAWLVSYYMAPCVECNSMTPGKSAPMYHPPCKHLHAHAPETAAYTFLFASIVIASIWQTDHTHLHAQRMHRQQNGWGNEGEEMVNKSLLTRKP</sequence>
<feature type="region of interest" description="Disordered" evidence="1">
    <location>
        <begin position="171"/>
        <end position="194"/>
    </location>
</feature>
<reference evidence="2 3" key="1">
    <citation type="submission" date="2018-03" db="EMBL/GenBank/DDBJ databases">
        <title>Genomes of Pezizomycetes fungi and the evolution of truffles.</title>
        <authorList>
            <person name="Murat C."/>
            <person name="Payen T."/>
            <person name="Noel B."/>
            <person name="Kuo A."/>
            <person name="Martin F.M."/>
        </authorList>
    </citation>
    <scope>NUCLEOTIDE SEQUENCE [LARGE SCALE GENOMIC DNA]</scope>
    <source>
        <strain evidence="2">091103-1</strain>
    </source>
</reference>
<name>A0A317SGE2_9PEZI</name>
<proteinExistence type="predicted"/>
<keyword evidence="3" id="KW-1185">Reference proteome</keyword>